<evidence type="ECO:0000256" key="1">
    <source>
        <dbReference type="ARBA" id="ARBA00004651"/>
    </source>
</evidence>
<feature type="transmembrane region" description="Helical" evidence="7">
    <location>
        <begin position="110"/>
        <end position="129"/>
    </location>
</feature>
<dbReference type="RefSeq" id="WP_191312694.1">
    <property type="nucleotide sequence ID" value="NZ_BNCL01000029.1"/>
</dbReference>
<accession>A0ABS1SAD5</accession>
<sequence length="139" mass="14398">MIDARTAPYAATLLRVSLGLLFLAHAGLKLFVFTPSGTAQFFQSLGLPGTAAYLVILAELAGGIALVAGIYARLVAPALIPILLGAIITVHGPAGFFFDNAGGGWEFLALWISGLMAVALLGDGVYALRPTSLTRATLR</sequence>
<evidence type="ECO:0000313" key="9">
    <source>
        <dbReference type="Proteomes" id="UP000644749"/>
    </source>
</evidence>
<comment type="subcellular location">
    <subcellularLocation>
        <location evidence="1">Cell membrane</location>
        <topology evidence="1">Multi-pass membrane protein</topology>
    </subcellularLocation>
</comment>
<evidence type="ECO:0000256" key="6">
    <source>
        <dbReference type="ARBA" id="ARBA00023136"/>
    </source>
</evidence>
<proteinExistence type="inferred from homology"/>
<evidence type="ECO:0000256" key="5">
    <source>
        <dbReference type="ARBA" id="ARBA00022989"/>
    </source>
</evidence>
<dbReference type="PANTHER" id="PTHR33452">
    <property type="entry name" value="OXIDOREDUCTASE CATD-RELATED"/>
    <property type="match status" value="1"/>
</dbReference>
<keyword evidence="6 7" id="KW-0472">Membrane</keyword>
<keyword evidence="5 7" id="KW-1133">Transmembrane helix</keyword>
<dbReference type="PANTHER" id="PTHR33452:SF1">
    <property type="entry name" value="INNER MEMBRANE PROTEIN YPHA-RELATED"/>
    <property type="match status" value="1"/>
</dbReference>
<protein>
    <submittedName>
        <fullName evidence="8">DoxX family protein</fullName>
    </submittedName>
</protein>
<keyword evidence="9" id="KW-1185">Reference proteome</keyword>
<evidence type="ECO:0000256" key="7">
    <source>
        <dbReference type="SAM" id="Phobius"/>
    </source>
</evidence>
<evidence type="ECO:0000256" key="4">
    <source>
        <dbReference type="ARBA" id="ARBA00022692"/>
    </source>
</evidence>
<organism evidence="8 9">
    <name type="scientific">Paracoccus aerius</name>
    <dbReference type="NCBI Taxonomy" id="1915382"/>
    <lineage>
        <taxon>Bacteria</taxon>
        <taxon>Pseudomonadati</taxon>
        <taxon>Pseudomonadota</taxon>
        <taxon>Alphaproteobacteria</taxon>
        <taxon>Rhodobacterales</taxon>
        <taxon>Paracoccaceae</taxon>
        <taxon>Paracoccus</taxon>
    </lineage>
</organism>
<gene>
    <name evidence="8" type="ORF">JL111_18645</name>
</gene>
<keyword evidence="4 7" id="KW-0812">Transmembrane</keyword>
<comment type="similarity">
    <text evidence="2">Belongs to the DoxX family.</text>
</comment>
<dbReference type="Proteomes" id="UP000644749">
    <property type="component" value="Unassembled WGS sequence"/>
</dbReference>
<keyword evidence="3" id="KW-1003">Cell membrane</keyword>
<dbReference type="InterPro" id="IPR051907">
    <property type="entry name" value="DoxX-like_oxidoreductase"/>
</dbReference>
<feature type="transmembrane region" description="Helical" evidence="7">
    <location>
        <begin position="12"/>
        <end position="31"/>
    </location>
</feature>
<feature type="transmembrane region" description="Helical" evidence="7">
    <location>
        <begin position="51"/>
        <end position="71"/>
    </location>
</feature>
<dbReference type="Pfam" id="PF07681">
    <property type="entry name" value="DoxX"/>
    <property type="match status" value="1"/>
</dbReference>
<feature type="transmembrane region" description="Helical" evidence="7">
    <location>
        <begin position="78"/>
        <end position="98"/>
    </location>
</feature>
<dbReference type="InterPro" id="IPR032808">
    <property type="entry name" value="DoxX"/>
</dbReference>
<reference evidence="8 9" key="1">
    <citation type="submission" date="2021-01" db="EMBL/GenBank/DDBJ databases">
        <title>011410 draft genome.</title>
        <authorList>
            <person name="Lang L."/>
        </authorList>
    </citation>
    <scope>NUCLEOTIDE SEQUENCE [LARGE SCALE GENOMIC DNA]</scope>
    <source>
        <strain evidence="8 9">KCTC 42845</strain>
    </source>
</reference>
<evidence type="ECO:0000256" key="3">
    <source>
        <dbReference type="ARBA" id="ARBA00022475"/>
    </source>
</evidence>
<evidence type="ECO:0000313" key="8">
    <source>
        <dbReference type="EMBL" id="MBL3675494.1"/>
    </source>
</evidence>
<name>A0ABS1SAD5_9RHOB</name>
<dbReference type="EMBL" id="JAESHT010000027">
    <property type="protein sequence ID" value="MBL3675494.1"/>
    <property type="molecule type" value="Genomic_DNA"/>
</dbReference>
<evidence type="ECO:0000256" key="2">
    <source>
        <dbReference type="ARBA" id="ARBA00006679"/>
    </source>
</evidence>
<comment type="caution">
    <text evidence="8">The sequence shown here is derived from an EMBL/GenBank/DDBJ whole genome shotgun (WGS) entry which is preliminary data.</text>
</comment>